<dbReference type="Proteomes" id="UP000002734">
    <property type="component" value="Chromosome"/>
</dbReference>
<dbReference type="HOGENOM" id="CLU_005049_6_1_6"/>
<dbReference type="PANTHER" id="PTHR33840">
    <property type="match status" value="1"/>
</dbReference>
<reference evidence="2" key="1">
    <citation type="submission" date="2009-06" db="EMBL/GenBank/DDBJ databases">
        <title>Complete sequence of Dickeya dadantii Ech703.</title>
        <authorList>
            <consortium name="US DOE Joint Genome Institute"/>
            <person name="Lucas S."/>
            <person name="Copeland A."/>
            <person name="Lapidus A."/>
            <person name="Glavina del Rio T."/>
            <person name="Dalin E."/>
            <person name="Tice H."/>
            <person name="Bruce D."/>
            <person name="Goodwin L."/>
            <person name="Pitluck S."/>
            <person name="Chertkov O."/>
            <person name="Brettin T."/>
            <person name="Detter J.C."/>
            <person name="Han C."/>
            <person name="Larimer F."/>
            <person name="Land M."/>
            <person name="Hauser L."/>
            <person name="Kyrpides N."/>
            <person name="Mikhailova N."/>
            <person name="Balakrishnan V."/>
            <person name="Glasner J."/>
            <person name="Perna N.T."/>
        </authorList>
    </citation>
    <scope>NUCLEOTIDE SEQUENCE [LARGE SCALE GENOMIC DNA]</scope>
    <source>
        <strain evidence="2">Ech703</strain>
    </source>
</reference>
<dbReference type="STRING" id="579405.Dd703_1357"/>
<name>C6CDP2_MUSP7</name>
<protein>
    <recommendedName>
        <fullName evidence="1">T6SS Phospholipase effector Tle1-like catalytic domain-containing protein</fullName>
    </recommendedName>
</protein>
<organism evidence="2 3">
    <name type="scientific">Musicola paradisiaca (strain Ech703)</name>
    <name type="common">Dickeya paradisiaca</name>
    <name type="synonym">Dickeya dadantii</name>
    <dbReference type="NCBI Taxonomy" id="579405"/>
    <lineage>
        <taxon>Bacteria</taxon>
        <taxon>Pseudomonadati</taxon>
        <taxon>Pseudomonadota</taxon>
        <taxon>Gammaproteobacteria</taxon>
        <taxon>Enterobacterales</taxon>
        <taxon>Pectobacteriaceae</taxon>
        <taxon>Musicola</taxon>
    </lineage>
</organism>
<dbReference type="RefSeq" id="WP_012764976.1">
    <property type="nucleotide sequence ID" value="NC_012880.1"/>
</dbReference>
<dbReference type="EMBL" id="CP001654">
    <property type="protein sequence ID" value="ACS85159.1"/>
    <property type="molecule type" value="Genomic_DNA"/>
</dbReference>
<evidence type="ECO:0000259" key="1">
    <source>
        <dbReference type="Pfam" id="PF09994"/>
    </source>
</evidence>
<gene>
    <name evidence="2" type="ordered locus">Dd703_1357</name>
</gene>
<accession>C6CDP2</accession>
<dbReference type="eggNOG" id="COG3673">
    <property type="taxonomic scope" value="Bacteria"/>
</dbReference>
<sequence length="349" mass="39362">MKNIIISFDGTWNIPDIKSNMEDSTSTNVFKLHQAIETATATATAQVKWYDTGVGTQWYDRLSGGIFGVGLSANIIQGYTALIDNYESGDRLFILGFSRGAYSARSLVGLIRNSGLLKKENKNRVNEAYQLYRNRDKGADTEYAQLFRNTYSTEVDIHFLGVWDTVGALGIPLESFGWFNREFYRFHDTELSGIVRHAYHAMAIDEHRENYDCTLWDPKQKPNQTVEQMWFPGAHANIGGGYADNNLSDITLLWMASKASACGLVLDMSLLPSLPQHFSRPVDSYKAFLDGAYSKLKAPYYRKIGYTQYGEEAINASVQEMLRQQSDYHPKNSLGDYLSGGYTPTGRIY</sequence>
<dbReference type="AlphaFoldDB" id="C6CDP2"/>
<dbReference type="KEGG" id="dda:Dd703_1357"/>
<evidence type="ECO:0000313" key="3">
    <source>
        <dbReference type="Proteomes" id="UP000002734"/>
    </source>
</evidence>
<dbReference type="InterPro" id="IPR018712">
    <property type="entry name" value="Tle1-like_cat"/>
</dbReference>
<evidence type="ECO:0000313" key="2">
    <source>
        <dbReference type="EMBL" id="ACS85159.1"/>
    </source>
</evidence>
<proteinExistence type="predicted"/>
<keyword evidence="3" id="KW-1185">Reference proteome</keyword>
<dbReference type="Pfam" id="PF09994">
    <property type="entry name" value="T6SS_Tle1-like_cat"/>
    <property type="match status" value="1"/>
</dbReference>
<dbReference type="PANTHER" id="PTHR33840:SF1">
    <property type="entry name" value="TLE1 PHOSPHOLIPASE DOMAIN-CONTAINING PROTEIN"/>
    <property type="match status" value="1"/>
</dbReference>
<feature type="domain" description="T6SS Phospholipase effector Tle1-like catalytic" evidence="1">
    <location>
        <begin position="2"/>
        <end position="257"/>
    </location>
</feature>